<feature type="region of interest" description="Disordered" evidence="1">
    <location>
        <begin position="101"/>
        <end position="139"/>
    </location>
</feature>
<comment type="caution">
    <text evidence="2">The sequence shown here is derived from an EMBL/GenBank/DDBJ whole genome shotgun (WGS) entry which is preliminary data.</text>
</comment>
<dbReference type="Proteomes" id="UP001498476">
    <property type="component" value="Unassembled WGS sequence"/>
</dbReference>
<dbReference type="EMBL" id="JAZAVJ010000137">
    <property type="protein sequence ID" value="KAK7413169.1"/>
    <property type="molecule type" value="Genomic_DNA"/>
</dbReference>
<accession>A0ABR1GWG5</accession>
<gene>
    <name evidence="2" type="ORF">QQX98_007948</name>
</gene>
<feature type="compositionally biased region" description="Basic and acidic residues" evidence="1">
    <location>
        <begin position="122"/>
        <end position="132"/>
    </location>
</feature>
<feature type="region of interest" description="Disordered" evidence="1">
    <location>
        <begin position="1323"/>
        <end position="1345"/>
    </location>
</feature>
<evidence type="ECO:0000313" key="2">
    <source>
        <dbReference type="EMBL" id="KAK7413169.1"/>
    </source>
</evidence>
<evidence type="ECO:0000256" key="1">
    <source>
        <dbReference type="SAM" id="MobiDB-lite"/>
    </source>
</evidence>
<keyword evidence="3" id="KW-1185">Reference proteome</keyword>
<feature type="region of interest" description="Disordered" evidence="1">
    <location>
        <begin position="834"/>
        <end position="857"/>
    </location>
</feature>
<reference evidence="2 3" key="1">
    <citation type="journal article" date="2025" name="Microbiol. Resour. Announc.">
        <title>Draft genome sequences for Neonectria magnoliae and Neonectria punicea, canker pathogens of Liriodendron tulipifera and Acer saccharum in West Virginia.</title>
        <authorList>
            <person name="Petronek H.M."/>
            <person name="Kasson M.T."/>
            <person name="Metheny A.M."/>
            <person name="Stauder C.M."/>
            <person name="Lovett B."/>
            <person name="Lynch S.C."/>
            <person name="Garnas J.R."/>
            <person name="Kasson L.R."/>
            <person name="Stajich J.E."/>
        </authorList>
    </citation>
    <scope>NUCLEOTIDE SEQUENCE [LARGE SCALE GENOMIC DNA]</scope>
    <source>
        <strain evidence="2 3">NRRL 64653</strain>
    </source>
</reference>
<proteinExistence type="predicted"/>
<evidence type="ECO:0000313" key="3">
    <source>
        <dbReference type="Proteomes" id="UP001498476"/>
    </source>
</evidence>
<sequence length="1420" mass="158196">MSSLLLPVKVECFVLNAAVCSGADDEAKVAPLTQPDYALLQYENRLLSHDVLRHVDLHAASPAETNMRFTDLGTNLPRLNRQGVYVHWTLPRPYRTAVAETENTAPPGLPLGTDVPGEDGEYDKSTKPEAGRDPTMPSYHDVPPRWLVVRRIDRGSILPESAQGFVPGSTEDYVVPEFRAWVVESDVRRSIDDLDETVDVQTDVSPYIAPQSTVDGSVDVDMQTQAEVFIGQRFQAETWYESTERHRARLNLFNSSNQLFADYQPHNGNVFSMLDRFEYRDAEGKEQCLTAANASYYVVGWQPDVSRDLFVPPANQKDTDPSARPSQLRSLNMVLEADGETSTDTWRNDKTAARTVCHGAMYDVEWHALRKPSTVPADEACAHLMGSSPIAVGTTPMDAIMAYVSGHSASSVGDVHRLELDLLKMQTLLLDRDEGVEPQRRAASVLSNLNFQRQEGGKRYFLSAPRNEAEQGGPGDTYEPTETELGNLSLLNEKQRQIDALSRSLKNRQWDLFAHWWKLLTDVNAADLTTSARYKRLRLGMTKHIGEMDRKIKATKKELDDVKLDRDKLQTGTSQPFHQAGDPTVLVAGVQSGWPVDFLDPLKVRLCHQIIGAIKDGKPVTPDLPKYLGDVVARLDANWQTDVRLLLAEFLALNSDTNQEGKPEKPAIRPLYHDVDLRAVAPKEDQPKEDQPGESDKTRWRDRWHGTQPWAPLYLEWEVDFVHIPFDLWKLDDGKFTTNEAEGAKVRYRIDTQSLTEGDVKDSRKLWGRVLMLPQPTTSLKHKVEQLFADTPASTLEDLPSDRDFVLSQIDKLNLLSAPLAGFTDHLITRQGGTHVKPTYREPDRGGGGGHQPRAIPGAKKAAVNGGFEEADLVLMGLETDVTPYGTGVSFTADGENPFKPVTHGQFCISNLNIIDKFGQAVHAVSPRTDAIKKIPKLYTSEYLRAQQLLRLPASDPVPEAGRGDASLVRSEFAQIPPQINQLARLNAEFVTLKKHADPDSAPYWQPAQPASQPVWGWVMVNYANQGLQFFASDGKFHQEVRFGGPTGSMASPNWMPDRTDLDPKTDPGLQQLEKLLETLKDKDYLQAFIRMITEAMKHSLPAPGAFSEFMSAVVGQPLALVNMGWSIELAVDAYTSHASLGGTDMRKRLLPDPAREDEQTPESELYKFQVKLGDEKKAYDGLVGYWDAKRGPETGDALNLETLFTYYTIPVKGQDPKNDPRKKINHTNYPKFKPYYLGPTKTQPAKLEIQHCRKLAVFGAIIDPFTAIHGYSSILPVRELKLTPGMWQKAFRNMTAFFHMGPLIVTKDLVMPTAAVAPPAKAKVPAGDVEDPATGEKPTPPKVRLPTNSLAQWEWLQPHVVGNDPFPKSVQVERFDVAPVDQKPRLEPNPYTAIEGYLHLKGPKAAEKPPSEVEGAEVA</sequence>
<protein>
    <submittedName>
        <fullName evidence="2">Uncharacterized protein</fullName>
    </submittedName>
</protein>
<feature type="region of interest" description="Disordered" evidence="1">
    <location>
        <begin position="679"/>
        <end position="702"/>
    </location>
</feature>
<name>A0ABR1GWG5_9HYPO</name>
<organism evidence="2 3">
    <name type="scientific">Neonectria punicea</name>
    <dbReference type="NCBI Taxonomy" id="979145"/>
    <lineage>
        <taxon>Eukaryota</taxon>
        <taxon>Fungi</taxon>
        <taxon>Dikarya</taxon>
        <taxon>Ascomycota</taxon>
        <taxon>Pezizomycotina</taxon>
        <taxon>Sordariomycetes</taxon>
        <taxon>Hypocreomycetidae</taxon>
        <taxon>Hypocreales</taxon>
        <taxon>Nectriaceae</taxon>
        <taxon>Neonectria</taxon>
    </lineage>
</organism>